<dbReference type="AlphaFoldDB" id="A0A3M7HHQ0"/>
<dbReference type="GO" id="GO:0015791">
    <property type="term" value="P:polyol transmembrane transport"/>
    <property type="evidence" value="ECO:0007669"/>
    <property type="project" value="UniProtKB-ARBA"/>
</dbReference>
<keyword evidence="4 8" id="KW-0812">Transmembrane</keyword>
<feature type="transmembrane region" description="Helical" evidence="8">
    <location>
        <begin position="458"/>
        <end position="478"/>
    </location>
</feature>
<dbReference type="GO" id="GO:0016020">
    <property type="term" value="C:membrane"/>
    <property type="evidence" value="ECO:0007669"/>
    <property type="project" value="UniProtKB-SubCell"/>
</dbReference>
<dbReference type="NCBIfam" id="TIGR00879">
    <property type="entry name" value="SP"/>
    <property type="match status" value="1"/>
</dbReference>
<evidence type="ECO:0000256" key="8">
    <source>
        <dbReference type="SAM" id="Phobius"/>
    </source>
</evidence>
<evidence type="ECO:0000259" key="9">
    <source>
        <dbReference type="PROSITE" id="PS50850"/>
    </source>
</evidence>
<keyword evidence="3 7" id="KW-0813">Transport</keyword>
<feature type="transmembrane region" description="Helical" evidence="8">
    <location>
        <begin position="490"/>
        <end position="510"/>
    </location>
</feature>
<feature type="transmembrane region" description="Helical" evidence="8">
    <location>
        <begin position="522"/>
        <end position="541"/>
    </location>
</feature>
<feature type="transmembrane region" description="Helical" evidence="8">
    <location>
        <begin position="236"/>
        <end position="259"/>
    </location>
</feature>
<feature type="transmembrane region" description="Helical" evidence="8">
    <location>
        <begin position="147"/>
        <end position="167"/>
    </location>
</feature>
<feature type="transmembrane region" description="Helical" evidence="8">
    <location>
        <begin position="202"/>
        <end position="224"/>
    </location>
</feature>
<evidence type="ECO:0000256" key="7">
    <source>
        <dbReference type="RuleBase" id="RU003346"/>
    </source>
</evidence>
<feature type="transmembrane region" description="Helical" evidence="8">
    <location>
        <begin position="106"/>
        <end position="124"/>
    </location>
</feature>
<dbReference type="Pfam" id="PF00083">
    <property type="entry name" value="Sugar_tr"/>
    <property type="match status" value="1"/>
</dbReference>
<dbReference type="InterPro" id="IPR050814">
    <property type="entry name" value="Myo-inositol_Transporter"/>
</dbReference>
<evidence type="ECO:0000256" key="1">
    <source>
        <dbReference type="ARBA" id="ARBA00004141"/>
    </source>
</evidence>
<dbReference type="EMBL" id="QWIQ01000047">
    <property type="protein sequence ID" value="RMZ12911.1"/>
    <property type="molecule type" value="Genomic_DNA"/>
</dbReference>
<keyword evidence="6 8" id="KW-0472">Membrane</keyword>
<dbReference type="Gene3D" id="1.20.1250.20">
    <property type="entry name" value="MFS general substrate transporter like domains"/>
    <property type="match status" value="1"/>
</dbReference>
<evidence type="ECO:0000256" key="6">
    <source>
        <dbReference type="ARBA" id="ARBA00023136"/>
    </source>
</evidence>
<dbReference type="InterPro" id="IPR005829">
    <property type="entry name" value="Sugar_transporter_CS"/>
</dbReference>
<keyword evidence="5 8" id="KW-1133">Transmembrane helix</keyword>
<dbReference type="FunFam" id="1.20.1250.20:FF:000474">
    <property type="entry name" value="Sugar transporter, putative"/>
    <property type="match status" value="1"/>
</dbReference>
<dbReference type="PANTHER" id="PTHR48020:SF4">
    <property type="entry name" value="SYMPORT, PUTATIVE (AFU_ORTHOLOGUE AFUA_3G11790)-RELATED"/>
    <property type="match status" value="1"/>
</dbReference>
<evidence type="ECO:0000313" key="11">
    <source>
        <dbReference type="Proteomes" id="UP000281468"/>
    </source>
</evidence>
<accession>A0A3M7HHQ0</accession>
<feature type="transmembrane region" description="Helical" evidence="8">
    <location>
        <begin position="265"/>
        <end position="288"/>
    </location>
</feature>
<proteinExistence type="inferred from homology"/>
<gene>
    <name evidence="10" type="ORF">D0862_02503</name>
</gene>
<feature type="transmembrane region" description="Helical" evidence="8">
    <location>
        <begin position="357"/>
        <end position="379"/>
    </location>
</feature>
<evidence type="ECO:0000256" key="5">
    <source>
        <dbReference type="ARBA" id="ARBA00022989"/>
    </source>
</evidence>
<dbReference type="Proteomes" id="UP000281468">
    <property type="component" value="Unassembled WGS sequence"/>
</dbReference>
<dbReference type="SUPFAM" id="SSF103473">
    <property type="entry name" value="MFS general substrate transporter"/>
    <property type="match status" value="1"/>
</dbReference>
<evidence type="ECO:0000256" key="3">
    <source>
        <dbReference type="ARBA" id="ARBA00022448"/>
    </source>
</evidence>
<dbReference type="PROSITE" id="PS50850">
    <property type="entry name" value="MFS"/>
    <property type="match status" value="1"/>
</dbReference>
<dbReference type="VEuPathDB" id="FungiDB:BTJ68_11859"/>
<dbReference type="InterPro" id="IPR003663">
    <property type="entry name" value="Sugar/inositol_transpt"/>
</dbReference>
<protein>
    <recommendedName>
        <fullName evidence="9">Major facilitator superfamily (MFS) profile domain-containing protein</fullName>
    </recommendedName>
</protein>
<dbReference type="PROSITE" id="PS00217">
    <property type="entry name" value="SUGAR_TRANSPORT_2"/>
    <property type="match status" value="1"/>
</dbReference>
<dbReference type="InterPro" id="IPR036259">
    <property type="entry name" value="MFS_trans_sf"/>
</dbReference>
<evidence type="ECO:0000313" key="10">
    <source>
        <dbReference type="EMBL" id="RMZ12911.1"/>
    </source>
</evidence>
<organism evidence="10 11">
    <name type="scientific">Hortaea werneckii</name>
    <name type="common">Black yeast</name>
    <name type="synonym">Cladosporium werneckii</name>
    <dbReference type="NCBI Taxonomy" id="91943"/>
    <lineage>
        <taxon>Eukaryota</taxon>
        <taxon>Fungi</taxon>
        <taxon>Dikarya</taxon>
        <taxon>Ascomycota</taxon>
        <taxon>Pezizomycotina</taxon>
        <taxon>Dothideomycetes</taxon>
        <taxon>Dothideomycetidae</taxon>
        <taxon>Mycosphaerellales</taxon>
        <taxon>Teratosphaeriaceae</taxon>
        <taxon>Hortaea</taxon>
    </lineage>
</organism>
<evidence type="ECO:0000256" key="2">
    <source>
        <dbReference type="ARBA" id="ARBA00010992"/>
    </source>
</evidence>
<sequence>MANPDSIKKVIEDQDVVYLEDGIEADRHHNRGAQAQNPLAGISSQELEVQVDAFCDKYGFQDHLTVFRKAALVAQNPDKIESIESLTEDDKYWLQLEHTKRWKLPWTMYMCIGIVSIGSAIQGWDNTGANGANLSYPQEFGIADRPWLIGVINAGPTLFGLLSAWAADPVNYFLGRRGTIFFTNLFVVFPVLAQAFTSDWIGLMICRLFMGLGMGIKISTIPVYSAEVSPASIRGGIVTSFQLWVAFGILVGFSSNLVFMDIGPLAWRFQLAAAFAPAVPLLFLIWLCPESPRWLMKKNRYQKAFRAFCRIRNTELIAARELFYAHCQISAEENMFEGKTLATRAWELFAVPRIRRATVSSAIIVISQQFSGVNIMAFYSSTIFSEAGYTARQSLLASFGYGLIMFIFAIPAVYTMDTYGRRNLLLLTFPQMAWCLLAAGFCFLMPESNSARVPLIAFFVYLFIAFYGPGIGPIPSIYFSESFPLSHREIGAAFSICVNNSVGSALSLTFPSLLARVTPTGAFGFYAGLNVVAFLVIFFVVPETKKRTLEELDFVFGVPTTKHAAYQLKVWLPWWIQRYVFWRRRAFLEPLYEENIKE</sequence>
<reference evidence="10 11" key="1">
    <citation type="journal article" date="2018" name="BMC Genomics">
        <title>Genomic evidence for intraspecific hybridization in a clonal and extremely halotolerant yeast.</title>
        <authorList>
            <person name="Gostincar C."/>
            <person name="Stajich J.E."/>
            <person name="Zupancic J."/>
            <person name="Zalar P."/>
            <person name="Gunde-Cimerman N."/>
        </authorList>
    </citation>
    <scope>NUCLEOTIDE SEQUENCE [LARGE SCALE GENOMIC DNA]</scope>
    <source>
        <strain evidence="10 11">EXF-171</strain>
    </source>
</reference>
<name>A0A3M7HHQ0_HORWE</name>
<feature type="transmembrane region" description="Helical" evidence="8">
    <location>
        <begin position="424"/>
        <end position="446"/>
    </location>
</feature>
<dbReference type="InterPro" id="IPR020846">
    <property type="entry name" value="MFS_dom"/>
</dbReference>
<comment type="caution">
    <text evidence="10">The sequence shown here is derived from an EMBL/GenBank/DDBJ whole genome shotgun (WGS) entry which is preliminary data.</text>
</comment>
<dbReference type="GO" id="GO:0022857">
    <property type="term" value="F:transmembrane transporter activity"/>
    <property type="evidence" value="ECO:0007669"/>
    <property type="project" value="InterPro"/>
</dbReference>
<dbReference type="PANTHER" id="PTHR48020">
    <property type="entry name" value="PROTON MYO-INOSITOL COTRANSPORTER"/>
    <property type="match status" value="1"/>
</dbReference>
<comment type="similarity">
    <text evidence="2 7">Belongs to the major facilitator superfamily. Sugar transporter (TC 2.A.1.1) family.</text>
</comment>
<dbReference type="GO" id="GO:0015798">
    <property type="term" value="P:myo-inositol transport"/>
    <property type="evidence" value="ECO:0007669"/>
    <property type="project" value="UniProtKB-ARBA"/>
</dbReference>
<dbReference type="InterPro" id="IPR005828">
    <property type="entry name" value="MFS_sugar_transport-like"/>
</dbReference>
<feature type="transmembrane region" description="Helical" evidence="8">
    <location>
        <begin position="399"/>
        <end position="417"/>
    </location>
</feature>
<feature type="transmembrane region" description="Helical" evidence="8">
    <location>
        <begin position="179"/>
        <end position="196"/>
    </location>
</feature>
<comment type="subcellular location">
    <subcellularLocation>
        <location evidence="1">Membrane</location>
        <topology evidence="1">Multi-pass membrane protein</topology>
    </subcellularLocation>
</comment>
<evidence type="ECO:0000256" key="4">
    <source>
        <dbReference type="ARBA" id="ARBA00022692"/>
    </source>
</evidence>
<feature type="domain" description="Major facilitator superfamily (MFS) profile" evidence="9">
    <location>
        <begin position="111"/>
        <end position="545"/>
    </location>
</feature>
<dbReference type="PRINTS" id="PR00171">
    <property type="entry name" value="SUGRTRNSPORT"/>
</dbReference>